<dbReference type="Proteomes" id="UP001597440">
    <property type="component" value="Unassembled WGS sequence"/>
</dbReference>
<dbReference type="InterPro" id="IPR027417">
    <property type="entry name" value="P-loop_NTPase"/>
</dbReference>
<dbReference type="EC" id="3.6.4.-" evidence="6"/>
<dbReference type="Gene3D" id="3.40.50.300">
    <property type="entry name" value="P-loop containing nucleotide triphosphate hydrolases"/>
    <property type="match status" value="1"/>
</dbReference>
<evidence type="ECO:0000259" key="4">
    <source>
        <dbReference type="PROSITE" id="PS51192"/>
    </source>
</evidence>
<dbReference type="SUPFAM" id="SSF52540">
    <property type="entry name" value="P-loop containing nucleoside triphosphate hydrolases"/>
    <property type="match status" value="2"/>
</dbReference>
<evidence type="ECO:0000256" key="2">
    <source>
        <dbReference type="PROSITE-ProRule" id="PRU00325"/>
    </source>
</evidence>
<dbReference type="PROSITE" id="PS51192">
    <property type="entry name" value="HELICASE_ATP_BIND_1"/>
    <property type="match status" value="1"/>
</dbReference>
<keyword evidence="7" id="KW-1185">Reference proteome</keyword>
<dbReference type="PROSITE" id="PS50966">
    <property type="entry name" value="ZF_SWIM"/>
    <property type="match status" value="1"/>
</dbReference>
<accession>A0ABW5KX15</accession>
<dbReference type="SMART" id="SM00487">
    <property type="entry name" value="DEXDc"/>
    <property type="match status" value="1"/>
</dbReference>
<dbReference type="RefSeq" id="WP_210355141.1">
    <property type="nucleotide sequence ID" value="NZ_JAEQMU010000004.1"/>
</dbReference>
<dbReference type="PROSITE" id="PS51194">
    <property type="entry name" value="HELICASE_CTER"/>
    <property type="match status" value="1"/>
</dbReference>
<dbReference type="InterPro" id="IPR000330">
    <property type="entry name" value="SNF2_N"/>
</dbReference>
<evidence type="ECO:0000313" key="6">
    <source>
        <dbReference type="EMBL" id="MFD2553507.1"/>
    </source>
</evidence>
<keyword evidence="6" id="KW-0067">ATP-binding</keyword>
<dbReference type="EMBL" id="JBHULD010000004">
    <property type="protein sequence ID" value="MFD2553507.1"/>
    <property type="molecule type" value="Genomic_DNA"/>
</dbReference>
<feature type="domain" description="Helicase C-terminal" evidence="5">
    <location>
        <begin position="950"/>
        <end position="1105"/>
    </location>
</feature>
<evidence type="ECO:0000259" key="5">
    <source>
        <dbReference type="PROSITE" id="PS51194"/>
    </source>
</evidence>
<evidence type="ECO:0000256" key="1">
    <source>
        <dbReference type="ARBA" id="ARBA00022801"/>
    </source>
</evidence>
<evidence type="ECO:0000259" key="3">
    <source>
        <dbReference type="PROSITE" id="PS50966"/>
    </source>
</evidence>
<keyword evidence="2" id="KW-0862">Zinc</keyword>
<dbReference type="GO" id="GO:0004386">
    <property type="term" value="F:helicase activity"/>
    <property type="evidence" value="ECO:0007669"/>
    <property type="project" value="UniProtKB-KW"/>
</dbReference>
<dbReference type="SMART" id="SM00490">
    <property type="entry name" value="HELICc"/>
    <property type="match status" value="1"/>
</dbReference>
<feature type="domain" description="SWIM-type" evidence="3">
    <location>
        <begin position="63"/>
        <end position="99"/>
    </location>
</feature>
<proteinExistence type="predicted"/>
<dbReference type="InterPro" id="IPR001650">
    <property type="entry name" value="Helicase_C-like"/>
</dbReference>
<dbReference type="InterPro" id="IPR050496">
    <property type="entry name" value="SNF2_RAD54_helicase_repair"/>
</dbReference>
<dbReference type="Pfam" id="PF08455">
    <property type="entry name" value="SNF2_assoc"/>
    <property type="match status" value="1"/>
</dbReference>
<dbReference type="GO" id="GO:0016787">
    <property type="term" value="F:hydrolase activity"/>
    <property type="evidence" value="ECO:0007669"/>
    <property type="project" value="UniProtKB-KW"/>
</dbReference>
<protein>
    <submittedName>
        <fullName evidence="6">DEAD/DEAH box helicase</fullName>
        <ecNumber evidence="6">3.6.4.-</ecNumber>
    </submittedName>
</protein>
<reference evidence="7" key="1">
    <citation type="journal article" date="2019" name="Int. J. Syst. Evol. Microbiol.">
        <title>The Global Catalogue of Microorganisms (GCM) 10K type strain sequencing project: providing services to taxonomists for standard genome sequencing and annotation.</title>
        <authorList>
            <consortium name="The Broad Institute Genomics Platform"/>
            <consortium name="The Broad Institute Genome Sequencing Center for Infectious Disease"/>
            <person name="Wu L."/>
            <person name="Ma J."/>
        </authorList>
    </citation>
    <scope>NUCLEOTIDE SEQUENCE [LARGE SCALE GENOMIC DNA]</scope>
    <source>
        <strain evidence="7">KCTC 52298</strain>
    </source>
</reference>
<dbReference type="InterPro" id="IPR038718">
    <property type="entry name" value="SNF2-like_sf"/>
</dbReference>
<sequence length="1115" mass="127691">MEQIHVVILRNISLGTCSIYDLMRHLSVGVSGLALEDSALFVPLDMKVNEAVFTKDVGELDYPKVSVSQERDTVALTCTCGIQSDKLCVHQFEVLDAILKREELRVFFDPKVRDARLRSLARGYGLEHETDMDAYFQLQFEEGKLQIFSKQKELLRVDQSFLKQASFARTDSPVPVYLSQSDVKKWILVLSKHRFYDQVNFLLFEAETSQQGKLKNPLTPVDLTKQLLQDNSMDNVRFLTALLSYQNRFEGEASATEILALKIIASNPIGLDVYYHDRSYSESIAVKSLLPVKLAVVKPELKLKVLKKEPFYEVNSALSVLGAIVPISELVLKNDCFIFFKQQYIYVPDRDLLRVLQFLKSNNETLLIHSSKYDAFAKQFLDPIEDYVDIEYAYIHKALSATVGDDKPEMECLLYLQKEGTFISLTPVVRYDDSEIPVYSRKQLYVLDAGGNRFKRNRDSEYEDRFTAAILSQHPDFEEQLQYAQYFYLHKDKFFDDSWFLAAFESWREAGITILGFQELGGTGINPYKGKVDIKVNSGKDWFNVHVKINFGGQVARIRQIQRAFRNKSKFVQLDDGTLGLLPDEWMDRISRYFSMAQLEKELLHIPKIRFSEVAAYFEKDVLANEVREELAVLQHDFLEATSIPVVKVPVGLQTTLRDYQQEGFNWLCFLDRFGFGGCLADDMGLGKTVQVIAFLLHLRARSSANPHLIVLPTSLLFNWEDELARFAPSLRVLNYNAMPRSKKERLLTDYDVILVSYGILSSDISFFRTQSFGYVFLDEAQLIKNPNSERYKTVNILKSDNRIVLTGTPIENGTFDIYGLFSFACPGLLGNKQFFKDTYATPIDQFDFRQRAIELEQKIAPFILRRTKRQVLHELPDKTESVIYCDMSEAQRTIYSAYEEEVRNYINGTNADLLDQDRLHVLASLTRLRQLCNSPALLQEGYYSSNSVKIDVLVEQIKGKMGAHKILVFSQFVGMLDLVKERLDQNNIAYSYLTGQSKNRKVIVSEFQHDDSIRVFLISLKAGGVGLNLTGADYVYLVDPWWNPAVENQAIDRSYRIGQDKKVTAVRLICTNSIEEKIIDLKQRKQKLASDLVGTDANWFNSLSKEDLLALASS</sequence>
<dbReference type="PANTHER" id="PTHR45629">
    <property type="entry name" value="SNF2/RAD54 FAMILY MEMBER"/>
    <property type="match status" value="1"/>
</dbReference>
<dbReference type="Gene3D" id="3.40.50.10810">
    <property type="entry name" value="Tandem AAA-ATPase domain"/>
    <property type="match status" value="1"/>
</dbReference>
<dbReference type="Pfam" id="PF00271">
    <property type="entry name" value="Helicase_C"/>
    <property type="match status" value="1"/>
</dbReference>
<dbReference type="Pfam" id="PF00176">
    <property type="entry name" value="SNF2-rel_dom"/>
    <property type="match status" value="1"/>
</dbReference>
<organism evidence="6 7">
    <name type="scientific">Sphingobacterium tabacisoli</name>
    <dbReference type="NCBI Taxonomy" id="2044855"/>
    <lineage>
        <taxon>Bacteria</taxon>
        <taxon>Pseudomonadati</taxon>
        <taxon>Bacteroidota</taxon>
        <taxon>Sphingobacteriia</taxon>
        <taxon>Sphingobacteriales</taxon>
        <taxon>Sphingobacteriaceae</taxon>
        <taxon>Sphingobacterium</taxon>
    </lineage>
</organism>
<keyword evidence="6" id="KW-0347">Helicase</keyword>
<dbReference type="InterPro" id="IPR007527">
    <property type="entry name" value="Znf_SWIM"/>
</dbReference>
<dbReference type="InterPro" id="IPR049730">
    <property type="entry name" value="SNF2/RAD54-like_C"/>
</dbReference>
<name>A0ABW5KX15_9SPHI</name>
<evidence type="ECO:0000313" key="7">
    <source>
        <dbReference type="Proteomes" id="UP001597440"/>
    </source>
</evidence>
<dbReference type="InterPro" id="IPR014001">
    <property type="entry name" value="Helicase_ATP-bd"/>
</dbReference>
<dbReference type="PANTHER" id="PTHR45629:SF7">
    <property type="entry name" value="DNA EXCISION REPAIR PROTEIN ERCC-6-RELATED"/>
    <property type="match status" value="1"/>
</dbReference>
<feature type="domain" description="Helicase ATP-binding" evidence="4">
    <location>
        <begin position="669"/>
        <end position="828"/>
    </location>
</feature>
<keyword evidence="2" id="KW-0479">Metal-binding</keyword>
<comment type="caution">
    <text evidence="6">The sequence shown here is derived from an EMBL/GenBank/DDBJ whole genome shotgun (WGS) entry which is preliminary data.</text>
</comment>
<dbReference type="CDD" id="cd18793">
    <property type="entry name" value="SF2_C_SNF"/>
    <property type="match status" value="1"/>
</dbReference>
<gene>
    <name evidence="6" type="ORF">ACFSQW_03840</name>
</gene>
<keyword evidence="1 6" id="KW-0378">Hydrolase</keyword>
<keyword evidence="2" id="KW-0863">Zinc-finger</keyword>
<dbReference type="InterPro" id="IPR013663">
    <property type="entry name" value="Helicase_SWF/SNF/SWI_bac"/>
</dbReference>
<keyword evidence="6" id="KW-0547">Nucleotide-binding</keyword>